<proteinExistence type="predicted"/>
<feature type="compositionally biased region" description="Low complexity" evidence="1">
    <location>
        <begin position="29"/>
        <end position="44"/>
    </location>
</feature>
<sequence>SPFQFWPYSYISLTPQHSRIPSPKQTPKSTGACTATASATSGSAPGNTVGTAPP</sequence>
<feature type="non-terminal residue" evidence="2">
    <location>
        <position position="1"/>
    </location>
</feature>
<feature type="compositionally biased region" description="Polar residues" evidence="1">
    <location>
        <begin position="45"/>
        <end position="54"/>
    </location>
</feature>
<dbReference type="EMBL" id="PYWC01000129">
    <property type="protein sequence ID" value="PWW71886.1"/>
    <property type="molecule type" value="Genomic_DNA"/>
</dbReference>
<dbReference type="Proteomes" id="UP000246991">
    <property type="component" value="Unassembled WGS sequence"/>
</dbReference>
<accession>A0A317SEI3</accession>
<reference evidence="2 3" key="1">
    <citation type="submission" date="2018-03" db="EMBL/GenBank/DDBJ databases">
        <title>Genomes of Pezizomycetes fungi and the evolution of truffles.</title>
        <authorList>
            <person name="Murat C."/>
            <person name="Payen T."/>
            <person name="Noel B."/>
            <person name="Kuo A."/>
            <person name="Martin F.M."/>
        </authorList>
    </citation>
    <scope>NUCLEOTIDE SEQUENCE [LARGE SCALE GENOMIC DNA]</scope>
    <source>
        <strain evidence="2">091103-1</strain>
    </source>
</reference>
<feature type="non-terminal residue" evidence="2">
    <location>
        <position position="54"/>
    </location>
</feature>
<protein>
    <submittedName>
        <fullName evidence="2">Uncharacterized protein</fullName>
    </submittedName>
</protein>
<evidence type="ECO:0000313" key="2">
    <source>
        <dbReference type="EMBL" id="PWW71886.1"/>
    </source>
</evidence>
<comment type="caution">
    <text evidence="2">The sequence shown here is derived from an EMBL/GenBank/DDBJ whole genome shotgun (WGS) entry which is preliminary data.</text>
</comment>
<evidence type="ECO:0000313" key="3">
    <source>
        <dbReference type="Proteomes" id="UP000246991"/>
    </source>
</evidence>
<feature type="region of interest" description="Disordered" evidence="1">
    <location>
        <begin position="16"/>
        <end position="54"/>
    </location>
</feature>
<dbReference type="AlphaFoldDB" id="A0A317SEI3"/>
<keyword evidence="3" id="KW-1185">Reference proteome</keyword>
<evidence type="ECO:0000256" key="1">
    <source>
        <dbReference type="SAM" id="MobiDB-lite"/>
    </source>
</evidence>
<feature type="compositionally biased region" description="Polar residues" evidence="1">
    <location>
        <begin position="16"/>
        <end position="28"/>
    </location>
</feature>
<name>A0A317SEI3_9PEZI</name>
<gene>
    <name evidence="2" type="ORF">C7212DRAFT_22059</name>
</gene>
<organism evidence="2 3">
    <name type="scientific">Tuber magnatum</name>
    <name type="common">white Piedmont truffle</name>
    <dbReference type="NCBI Taxonomy" id="42249"/>
    <lineage>
        <taxon>Eukaryota</taxon>
        <taxon>Fungi</taxon>
        <taxon>Dikarya</taxon>
        <taxon>Ascomycota</taxon>
        <taxon>Pezizomycotina</taxon>
        <taxon>Pezizomycetes</taxon>
        <taxon>Pezizales</taxon>
        <taxon>Tuberaceae</taxon>
        <taxon>Tuber</taxon>
    </lineage>
</organism>